<sequence>MAPTYPGFSDIAYPEVFDIRAMPEQPKVLKDGQLKDDLVRQFFEKGWVIVPEFFKKEELDACRRDVEVLVDNVANVLFENGKIQDLYKDKGLFERLTYIEADFPGANIIMHKEGKLTKAFQDLWSNDRLLNVAEQIIGPEIMGHPVWNLRTKTPQNEASTVPWHQDSAYLDNDSYKVLQLGAWIPLLDANEQNGCMEVISGGHRTGKMARHTCCWGNTWYVVMDEKDAEEKLQVDMENDKVLCPVPYGGMLLTNNMIPHRSLNNVSNEIRWSLDLRWQRPENPVGFYGLKEGVMMRSKKNPVTQINWEGFNKVDRHNEQDSIRKDKDQLDRFDTVIVGPWMKKWEMTHTNRHTERLTENVEVSWHKT</sequence>
<dbReference type="AlphaFoldDB" id="A0AAE1CJQ8"/>
<dbReference type="InterPro" id="IPR008775">
    <property type="entry name" value="Phytyl_CoA_dOase-like"/>
</dbReference>
<dbReference type="Gene3D" id="2.60.120.620">
    <property type="entry name" value="q2cbj1_9rhob like domain"/>
    <property type="match status" value="1"/>
</dbReference>
<evidence type="ECO:0000256" key="1">
    <source>
        <dbReference type="ARBA" id="ARBA00001962"/>
    </source>
</evidence>
<dbReference type="EMBL" id="JAWDGP010007919">
    <property type="protein sequence ID" value="KAK3700282.1"/>
    <property type="molecule type" value="Genomic_DNA"/>
</dbReference>
<dbReference type="Pfam" id="PF05721">
    <property type="entry name" value="PhyH"/>
    <property type="match status" value="1"/>
</dbReference>
<organism evidence="2 3">
    <name type="scientific">Elysia crispata</name>
    <name type="common">lettuce slug</name>
    <dbReference type="NCBI Taxonomy" id="231223"/>
    <lineage>
        <taxon>Eukaryota</taxon>
        <taxon>Metazoa</taxon>
        <taxon>Spiralia</taxon>
        <taxon>Lophotrochozoa</taxon>
        <taxon>Mollusca</taxon>
        <taxon>Gastropoda</taxon>
        <taxon>Heterobranchia</taxon>
        <taxon>Euthyneura</taxon>
        <taxon>Panpulmonata</taxon>
        <taxon>Sacoglossa</taxon>
        <taxon>Placobranchoidea</taxon>
        <taxon>Plakobranchidae</taxon>
        <taxon>Elysia</taxon>
    </lineage>
</organism>
<comment type="cofactor">
    <cofactor evidence="1">
        <name>Fe cation</name>
        <dbReference type="ChEBI" id="CHEBI:24875"/>
    </cofactor>
</comment>
<proteinExistence type="predicted"/>
<comment type="caution">
    <text evidence="2">The sequence shown here is derived from an EMBL/GenBank/DDBJ whole genome shotgun (WGS) entry which is preliminary data.</text>
</comment>
<keyword evidence="3" id="KW-1185">Reference proteome</keyword>
<protein>
    <submittedName>
        <fullName evidence="2">Uncharacterized protein</fullName>
    </submittedName>
</protein>
<dbReference type="PANTHER" id="PTHR20883">
    <property type="entry name" value="PHYTANOYL-COA DIOXYGENASE DOMAIN CONTAINING 1"/>
    <property type="match status" value="1"/>
</dbReference>
<accession>A0AAE1CJQ8</accession>
<gene>
    <name evidence="2" type="ORF">RRG08_033559</name>
</gene>
<dbReference type="SUPFAM" id="SSF51197">
    <property type="entry name" value="Clavaminate synthase-like"/>
    <property type="match status" value="1"/>
</dbReference>
<evidence type="ECO:0000313" key="2">
    <source>
        <dbReference type="EMBL" id="KAK3700282.1"/>
    </source>
</evidence>
<dbReference type="Proteomes" id="UP001283361">
    <property type="component" value="Unassembled WGS sequence"/>
</dbReference>
<evidence type="ECO:0000313" key="3">
    <source>
        <dbReference type="Proteomes" id="UP001283361"/>
    </source>
</evidence>
<reference evidence="2" key="1">
    <citation type="journal article" date="2023" name="G3 (Bethesda)">
        <title>A reference genome for the long-term kleptoplast-retaining sea slug Elysia crispata morphotype clarki.</title>
        <authorList>
            <person name="Eastman K.E."/>
            <person name="Pendleton A.L."/>
            <person name="Shaikh M.A."/>
            <person name="Suttiyut T."/>
            <person name="Ogas R."/>
            <person name="Tomko P."/>
            <person name="Gavelis G."/>
            <person name="Widhalm J.R."/>
            <person name="Wisecaver J.H."/>
        </authorList>
    </citation>
    <scope>NUCLEOTIDE SEQUENCE</scope>
    <source>
        <strain evidence="2">ECLA1</strain>
    </source>
</reference>
<dbReference type="PANTHER" id="PTHR20883:SF14">
    <property type="entry name" value="PHYTANOYL-COA DIOXYGENASE"/>
    <property type="match status" value="1"/>
</dbReference>
<name>A0AAE1CJQ8_9GAST</name>